<dbReference type="Gene3D" id="3.50.50.60">
    <property type="entry name" value="FAD/NAD(P)-binding domain"/>
    <property type="match status" value="1"/>
</dbReference>
<gene>
    <name evidence="6" type="ORF">MOP44_06120</name>
</gene>
<evidence type="ECO:0000256" key="4">
    <source>
        <dbReference type="ARBA" id="ARBA00022857"/>
    </source>
</evidence>
<dbReference type="Pfam" id="PF00743">
    <property type="entry name" value="FMO-like"/>
    <property type="match status" value="1"/>
</dbReference>
<dbReference type="InterPro" id="IPR036188">
    <property type="entry name" value="FAD/NAD-bd_sf"/>
</dbReference>
<dbReference type="AlphaFoldDB" id="A0A9J7BSF6"/>
<dbReference type="Proteomes" id="UP001059380">
    <property type="component" value="Chromosome"/>
</dbReference>
<dbReference type="GO" id="GO:0004499">
    <property type="term" value="F:N,N-dimethylaniline monooxygenase activity"/>
    <property type="evidence" value="ECO:0007669"/>
    <property type="project" value="InterPro"/>
</dbReference>
<evidence type="ECO:0000313" key="7">
    <source>
        <dbReference type="Proteomes" id="UP001059380"/>
    </source>
</evidence>
<evidence type="ECO:0000256" key="5">
    <source>
        <dbReference type="ARBA" id="ARBA00023002"/>
    </source>
</evidence>
<dbReference type="EMBL" id="CP093313">
    <property type="protein sequence ID" value="UWZ85513.1"/>
    <property type="molecule type" value="Genomic_DNA"/>
</dbReference>
<protein>
    <submittedName>
        <fullName evidence="6">FAD-dependent oxidoreductase</fullName>
    </submittedName>
</protein>
<keyword evidence="7" id="KW-1185">Reference proteome</keyword>
<dbReference type="RefSeq" id="WP_260795064.1">
    <property type="nucleotide sequence ID" value="NZ_CP093313.1"/>
</dbReference>
<dbReference type="GO" id="GO:0050660">
    <property type="term" value="F:flavin adenine dinucleotide binding"/>
    <property type="evidence" value="ECO:0007669"/>
    <property type="project" value="InterPro"/>
</dbReference>
<reference evidence="6" key="1">
    <citation type="submission" date="2021-04" db="EMBL/GenBank/DDBJ databases">
        <title>Phylogenetic analysis of Acidobacteriaceae.</title>
        <authorList>
            <person name="Qiu L."/>
            <person name="Zhang Q."/>
        </authorList>
    </citation>
    <scope>NUCLEOTIDE SEQUENCE</scope>
    <source>
        <strain evidence="6">DSM 25168</strain>
    </source>
</reference>
<dbReference type="PIRSF" id="PIRSF000332">
    <property type="entry name" value="FMO"/>
    <property type="match status" value="1"/>
</dbReference>
<dbReference type="PANTHER" id="PTHR23023">
    <property type="entry name" value="DIMETHYLANILINE MONOOXYGENASE"/>
    <property type="match status" value="1"/>
</dbReference>
<keyword evidence="3" id="KW-0274">FAD</keyword>
<keyword evidence="4" id="KW-0521">NADP</keyword>
<dbReference type="GO" id="GO:0050661">
    <property type="term" value="F:NADP binding"/>
    <property type="evidence" value="ECO:0007669"/>
    <property type="project" value="InterPro"/>
</dbReference>
<keyword evidence="2" id="KW-0285">Flavoprotein</keyword>
<sequence length="434" mass="47859">MKVCIIGAGPSGLATARRLLEAGIRDVVILERQSTVGGNWTWADASGHSSIYDTVRSISSRDMTAFEGVPFSSTVGIYPTRTDMLLYLQRFPARFDLERLIRFNTHVVSIVPSPEKGWRVETEGNPPEYFDAVCICSGHHWKPLYPDLPGKFSGNIVHAHEYRDCSRFAGQRVLVIGCGNSGADIAVDLARHGCQVFLSLRRGYHIVPRFLFGMPSDVLYSRLRRVLPDRVLRPLAELLLTAYRHYVVGDKLPEPNHPLFATHPLVNSELLPCIRKAGVQVVGPIGNVRGAEICFGSFPNQRRRCGAAQSEFDTIIACTGYEVSHPFLEDSITGGSTDALVERLHLRLVHKTMKGLYFVGLLQPSGSLWPVADAQAKFVAAHLTGEVQPPTIEPAASDCRDRFVPSPRHILEVNGEDYERALLALVSARGGALQ</sequence>
<evidence type="ECO:0000313" key="6">
    <source>
        <dbReference type="EMBL" id="UWZ85513.1"/>
    </source>
</evidence>
<comment type="similarity">
    <text evidence="1">Belongs to the FMO family.</text>
</comment>
<dbReference type="SUPFAM" id="SSF51905">
    <property type="entry name" value="FAD/NAD(P)-binding domain"/>
    <property type="match status" value="2"/>
</dbReference>
<proteinExistence type="inferred from homology"/>
<evidence type="ECO:0000256" key="1">
    <source>
        <dbReference type="ARBA" id="ARBA00009183"/>
    </source>
</evidence>
<dbReference type="PRINTS" id="PR00370">
    <property type="entry name" value="FMOXYGENASE"/>
</dbReference>
<keyword evidence="5" id="KW-0560">Oxidoreductase</keyword>
<evidence type="ECO:0000256" key="3">
    <source>
        <dbReference type="ARBA" id="ARBA00022827"/>
    </source>
</evidence>
<dbReference type="InterPro" id="IPR000960">
    <property type="entry name" value="Flavin_mOase"/>
</dbReference>
<dbReference type="KEGG" id="orp:MOP44_06120"/>
<dbReference type="FunFam" id="3.50.50.60:FF:000042">
    <property type="entry name" value="Dimethylaniline monooxygenase [N-oxide-forming]"/>
    <property type="match status" value="1"/>
</dbReference>
<dbReference type="InterPro" id="IPR020946">
    <property type="entry name" value="Flavin_mOase-like"/>
</dbReference>
<dbReference type="InterPro" id="IPR050346">
    <property type="entry name" value="FMO-like"/>
</dbReference>
<name>A0A9J7BSF6_9BACT</name>
<evidence type="ECO:0000256" key="2">
    <source>
        <dbReference type="ARBA" id="ARBA00022630"/>
    </source>
</evidence>
<organism evidence="6 7">
    <name type="scientific">Occallatibacter riparius</name>
    <dbReference type="NCBI Taxonomy" id="1002689"/>
    <lineage>
        <taxon>Bacteria</taxon>
        <taxon>Pseudomonadati</taxon>
        <taxon>Acidobacteriota</taxon>
        <taxon>Terriglobia</taxon>
        <taxon>Terriglobales</taxon>
        <taxon>Acidobacteriaceae</taxon>
        <taxon>Occallatibacter</taxon>
    </lineage>
</organism>
<accession>A0A9J7BSF6</accession>